<comment type="caution">
    <text evidence="2">The sequence shown here is derived from an EMBL/GenBank/DDBJ whole genome shotgun (WGS) entry which is preliminary data.</text>
</comment>
<proteinExistence type="predicted"/>
<evidence type="ECO:0000313" key="2">
    <source>
        <dbReference type="EMBL" id="KAJ6636750.1"/>
    </source>
</evidence>
<evidence type="ECO:0000259" key="1">
    <source>
        <dbReference type="SMART" id="SM00587"/>
    </source>
</evidence>
<accession>A0A9Q0MTD4</accession>
<gene>
    <name evidence="2" type="primary">dhs-27</name>
    <name evidence="2" type="ORF">Bhyg_15345</name>
</gene>
<dbReference type="Gene3D" id="3.90.1200.10">
    <property type="match status" value="1"/>
</dbReference>
<dbReference type="SMART" id="SM00587">
    <property type="entry name" value="CHK"/>
    <property type="match status" value="1"/>
</dbReference>
<dbReference type="Proteomes" id="UP001151699">
    <property type="component" value="Chromosome C"/>
</dbReference>
<dbReference type="InterPro" id="IPR004119">
    <property type="entry name" value="EcKL"/>
</dbReference>
<dbReference type="Pfam" id="PF02958">
    <property type="entry name" value="EcKL"/>
    <property type="match status" value="1"/>
</dbReference>
<name>A0A9Q0MTD4_9DIPT</name>
<organism evidence="2 3">
    <name type="scientific">Pseudolycoriella hygida</name>
    <dbReference type="NCBI Taxonomy" id="35572"/>
    <lineage>
        <taxon>Eukaryota</taxon>
        <taxon>Metazoa</taxon>
        <taxon>Ecdysozoa</taxon>
        <taxon>Arthropoda</taxon>
        <taxon>Hexapoda</taxon>
        <taxon>Insecta</taxon>
        <taxon>Pterygota</taxon>
        <taxon>Neoptera</taxon>
        <taxon>Endopterygota</taxon>
        <taxon>Diptera</taxon>
        <taxon>Nematocera</taxon>
        <taxon>Sciaroidea</taxon>
        <taxon>Sciaridae</taxon>
        <taxon>Pseudolycoriella</taxon>
    </lineage>
</organism>
<dbReference type="InterPro" id="IPR015897">
    <property type="entry name" value="CHK_kinase-like"/>
</dbReference>
<dbReference type="SUPFAM" id="SSF56112">
    <property type="entry name" value="Protein kinase-like (PK-like)"/>
    <property type="match status" value="1"/>
</dbReference>
<keyword evidence="3" id="KW-1185">Reference proteome</keyword>
<feature type="domain" description="CHK kinase-like" evidence="1">
    <location>
        <begin position="176"/>
        <end position="369"/>
    </location>
</feature>
<dbReference type="InterPro" id="IPR011009">
    <property type="entry name" value="Kinase-like_dom_sf"/>
</dbReference>
<protein>
    <submittedName>
        <fullName evidence="2">Oxidoreductase dhs-27</fullName>
    </submittedName>
</protein>
<dbReference type="PANTHER" id="PTHR11012:SF54">
    <property type="entry name" value="CHK KINASE-LIKE DOMAIN-CONTAINING PROTEIN"/>
    <property type="match status" value="1"/>
</dbReference>
<dbReference type="AlphaFoldDB" id="A0A9Q0MTD4"/>
<dbReference type="EMBL" id="WJQU01000004">
    <property type="protein sequence ID" value="KAJ6636750.1"/>
    <property type="molecule type" value="Genomic_DNA"/>
</dbReference>
<sequence>LEDTPAPVNVVEVETLEVKDTASAEKVVEAPVTKIAGSQPGSSDFLVPAYAVNALNRIANDEGFTNYVINYDRGSSFGDGFVAEIVRATISGNQLVKGVQEEAELVLILKLPPENKARREQMGMNVFEREVLVYNEILPMFQKFQVDKGLKPGQGFVSFPKCYFAYHDKEKDEAVIIMEDIRKKGFKMLNKYKTIDFTHATAVLETVAQFHGLSLAMKDQRPAVFEKFKGLKDAMAEGMVNDLMKSMTATSCEKAITALEPHEENIKQKLRAFSENIIDIVKTSTNGELCEPYTVINHGDCWTNNMMFKYERGYPRHLCLLDWQITRYASPALDICYFLYQCTDSALRAQHFDNLIQGYHIALRKQVELLGSDVNQILPFTALLREIKSKAKFALSTALFVIPMLCTPNEELPNMDELVENLAKGEISDDGMFQMKSDTESVYKKRMGGIVRDLYRKGYL</sequence>
<dbReference type="OrthoDB" id="190089at2759"/>
<reference evidence="2" key="1">
    <citation type="submission" date="2022-07" db="EMBL/GenBank/DDBJ databases">
        <authorList>
            <person name="Trinca V."/>
            <person name="Uliana J.V.C."/>
            <person name="Torres T.T."/>
            <person name="Ward R.J."/>
            <person name="Monesi N."/>
        </authorList>
    </citation>
    <scope>NUCLEOTIDE SEQUENCE</scope>
    <source>
        <strain evidence="2">HSMRA1968</strain>
        <tissue evidence="2">Whole embryos</tissue>
    </source>
</reference>
<feature type="non-terminal residue" evidence="2">
    <location>
        <position position="460"/>
    </location>
</feature>
<evidence type="ECO:0000313" key="3">
    <source>
        <dbReference type="Proteomes" id="UP001151699"/>
    </source>
</evidence>
<dbReference type="PANTHER" id="PTHR11012">
    <property type="entry name" value="PROTEIN KINASE-LIKE DOMAIN-CONTAINING"/>
    <property type="match status" value="1"/>
</dbReference>